<keyword evidence="1" id="KW-0175">Coiled coil</keyword>
<organism evidence="4 5">
    <name type="scientific">Plasmodium vivax North Korean</name>
    <dbReference type="NCBI Taxonomy" id="1035514"/>
    <lineage>
        <taxon>Eukaryota</taxon>
        <taxon>Sar</taxon>
        <taxon>Alveolata</taxon>
        <taxon>Apicomplexa</taxon>
        <taxon>Aconoidasida</taxon>
        <taxon>Haemosporida</taxon>
        <taxon>Plasmodiidae</taxon>
        <taxon>Plasmodium</taxon>
        <taxon>Plasmodium (Plasmodium)</taxon>
    </lineage>
</organism>
<protein>
    <recommendedName>
        <fullName evidence="6">VIR protein</fullName>
    </recommendedName>
</protein>
<feature type="coiled-coil region" evidence="1">
    <location>
        <begin position="223"/>
        <end position="274"/>
    </location>
</feature>
<dbReference type="EMBL" id="KQ235697">
    <property type="protein sequence ID" value="KMZ96066.1"/>
    <property type="molecule type" value="Genomic_DNA"/>
</dbReference>
<evidence type="ECO:0000313" key="5">
    <source>
        <dbReference type="Proteomes" id="UP000053239"/>
    </source>
</evidence>
<feature type="transmembrane region" description="Helical" evidence="3">
    <location>
        <begin position="384"/>
        <end position="410"/>
    </location>
</feature>
<sequence length="415" mass="48935">MANTKQDPVYLSYHNFSDVIYEFNRTVGYVNDRPRFEEIIKTMSHVPNTDKFLKDILLKLNNVLTNFPAFMKGLRTNYCTYINFWLNKEVKNLNEHVKRPYFDIFGEFSDKLSYKIAQNHNNSCKKYFFDLDQETINKMRILYSLYDEFYKIKSHSRYNKYDSCDNFRFWALTHNNGIDNYHENDSKLYQKFEEIKKLIDNLKTRPDYPCIKSIYLHKPKVIQLQEEEEARRKTEEQKEQERQEVIKAREEAERRQHEQELKAKKELLQRQANNKVGDTASAEGSFQHTDDRSGLQAPLNSELGRNTQILDSLGNLESSRGLFWEENQTVEGQFTRTKKDMGQQRGLYYEQTDPDSTRTGTLRGSTGFPGYINEFFRSVEPAPILGVSGGMGALFLLFKVLIASKIYLYFCNTFK</sequence>
<keyword evidence="3" id="KW-1133">Transmembrane helix</keyword>
<accession>A0A0J9TLR8</accession>
<reference evidence="4 5" key="1">
    <citation type="submission" date="2011-09" db="EMBL/GenBank/DDBJ databases">
        <title>The Genome Sequence of Plasmodium vivax North Korean.</title>
        <authorList>
            <consortium name="The Broad Institute Genome Sequencing Platform"/>
            <consortium name="The Broad Institute Genome Sequencing Center for Infectious Disease"/>
            <person name="Neafsey D."/>
            <person name="Carlton J."/>
            <person name="Barnwell J."/>
            <person name="Collins W."/>
            <person name="Escalante A."/>
            <person name="Mullikin J."/>
            <person name="Saul A."/>
            <person name="Guigo R."/>
            <person name="Camara F."/>
            <person name="Young S.K."/>
            <person name="Zeng Q."/>
            <person name="Gargeya S."/>
            <person name="Fitzgerald M."/>
            <person name="Haas B."/>
            <person name="Abouelleil A."/>
            <person name="Alvarado L."/>
            <person name="Arachchi H.M."/>
            <person name="Berlin A."/>
            <person name="Brown A."/>
            <person name="Chapman S.B."/>
            <person name="Chen Z."/>
            <person name="Dunbar C."/>
            <person name="Freedman E."/>
            <person name="Gearin G."/>
            <person name="Gellesch M."/>
            <person name="Goldberg J."/>
            <person name="Griggs A."/>
            <person name="Gujja S."/>
            <person name="Heiman D."/>
            <person name="Howarth C."/>
            <person name="Larson L."/>
            <person name="Lui A."/>
            <person name="MacDonald P.J.P."/>
            <person name="Montmayeur A."/>
            <person name="Murphy C."/>
            <person name="Neiman D."/>
            <person name="Pearson M."/>
            <person name="Priest M."/>
            <person name="Roberts A."/>
            <person name="Saif S."/>
            <person name="Shea T."/>
            <person name="Shenoy N."/>
            <person name="Sisk P."/>
            <person name="Stolte C."/>
            <person name="Sykes S."/>
            <person name="Wortman J."/>
            <person name="Nusbaum C."/>
            <person name="Birren B."/>
        </authorList>
    </citation>
    <scope>NUCLEOTIDE SEQUENCE [LARGE SCALE GENOMIC DNA]</scope>
    <source>
        <strain evidence="4 5">North Korean</strain>
    </source>
</reference>
<dbReference type="InterPro" id="IPR008780">
    <property type="entry name" value="Plasmodium_Vir"/>
</dbReference>
<evidence type="ECO:0000313" key="4">
    <source>
        <dbReference type="EMBL" id="KMZ96066.1"/>
    </source>
</evidence>
<evidence type="ECO:0000256" key="3">
    <source>
        <dbReference type="SAM" id="Phobius"/>
    </source>
</evidence>
<name>A0A0J9TLR8_PLAVI</name>
<dbReference type="AlphaFoldDB" id="A0A0J9TLR8"/>
<evidence type="ECO:0008006" key="6">
    <source>
        <dbReference type="Google" id="ProtNLM"/>
    </source>
</evidence>
<evidence type="ECO:0000256" key="2">
    <source>
        <dbReference type="SAM" id="MobiDB-lite"/>
    </source>
</evidence>
<gene>
    <name evidence="4" type="ORF">PVNG_06290</name>
</gene>
<dbReference type="OrthoDB" id="389504at2759"/>
<keyword evidence="3" id="KW-0472">Membrane</keyword>
<keyword evidence="3" id="KW-0812">Transmembrane</keyword>
<dbReference type="Proteomes" id="UP000053239">
    <property type="component" value="Unassembled WGS sequence"/>
</dbReference>
<feature type="region of interest" description="Disordered" evidence="2">
    <location>
        <begin position="275"/>
        <end position="299"/>
    </location>
</feature>
<dbReference type="Pfam" id="PF05795">
    <property type="entry name" value="Plasmodium_Vir"/>
    <property type="match status" value="1"/>
</dbReference>
<proteinExistence type="predicted"/>
<feature type="compositionally biased region" description="Polar residues" evidence="2">
    <location>
        <begin position="275"/>
        <end position="287"/>
    </location>
</feature>
<evidence type="ECO:0000256" key="1">
    <source>
        <dbReference type="SAM" id="Coils"/>
    </source>
</evidence>